<dbReference type="Proteomes" id="UP000298009">
    <property type="component" value="Unassembled WGS sequence"/>
</dbReference>
<accession>A0A4R9I6R5</accession>
<dbReference type="PANTHER" id="PTHR46401">
    <property type="entry name" value="GLYCOSYLTRANSFERASE WBBK-RELATED"/>
    <property type="match status" value="1"/>
</dbReference>
<dbReference type="PANTHER" id="PTHR46401:SF2">
    <property type="entry name" value="GLYCOSYLTRANSFERASE WBBK-RELATED"/>
    <property type="match status" value="1"/>
</dbReference>
<keyword evidence="4" id="KW-1185">Reference proteome</keyword>
<protein>
    <submittedName>
        <fullName evidence="3">Glycosyltransferase</fullName>
    </submittedName>
</protein>
<evidence type="ECO:0000256" key="1">
    <source>
        <dbReference type="ARBA" id="ARBA00022679"/>
    </source>
</evidence>
<reference evidence="3" key="1">
    <citation type="journal article" date="2019" name="PLoS Negl. Trop. Dis.">
        <title>Revisiting the worldwide diversity of Leptospira species in the environment.</title>
        <authorList>
            <person name="Vincent A.T."/>
            <person name="Schiettekatte O."/>
            <person name="Bourhy P."/>
            <person name="Veyrier F.J."/>
            <person name="Picardeau M."/>
        </authorList>
    </citation>
    <scope>NUCLEOTIDE SEQUENCE [LARGE SCALE GENOMIC DNA]</scope>
    <source>
        <strain evidence="3">201800287</strain>
    </source>
</reference>
<dbReference type="GO" id="GO:0009103">
    <property type="term" value="P:lipopolysaccharide biosynthetic process"/>
    <property type="evidence" value="ECO:0007669"/>
    <property type="project" value="TreeGrafter"/>
</dbReference>
<keyword evidence="1 3" id="KW-0808">Transferase</keyword>
<dbReference type="Gene3D" id="3.40.50.2000">
    <property type="entry name" value="Glycogen Phosphorylase B"/>
    <property type="match status" value="1"/>
</dbReference>
<name>A0A4R9I6R5_9LEPT</name>
<sequence length="395" mass="45448">MAKILIITARFLEHASGGAEKLAYDYASILSESNEVTVCTSTAKDYVSWKNELPKGETKENSICILRFPTKQTRNINKMNHLLNHCLKKGESVSEKEQYEFLKEQGPYCPDLVEYVTKEQKNFDLAILIGYLYYPVVASIPNLKIPFVIVPTFHDEPPFRLPMYRKTYANRFFYSFNAPEEMEVYETYTKQKVKSYFLIGTYINDHLVPINPNHPNSFGNSNSNQLITVGRIEPAKGYPELFHYFQSWKTYSHRTDVTIKSLGSVASMEVPIDPLIHFTGFVSEEEKISEIQKSFFLLNPSAFESFSISIMEAWIQEKTVLVNAKSSVMRGHCLRSQGGLFYSDSLSFQRTLDFLLENREIANQLGRNGREYVLANFSKEVIRKKLNQMVSTLLD</sequence>
<evidence type="ECO:0000313" key="4">
    <source>
        <dbReference type="Proteomes" id="UP000298009"/>
    </source>
</evidence>
<dbReference type="EMBL" id="RQFK01000026">
    <property type="protein sequence ID" value="TGK81680.1"/>
    <property type="molecule type" value="Genomic_DNA"/>
</dbReference>
<dbReference type="Pfam" id="PF00534">
    <property type="entry name" value="Glycos_transf_1"/>
    <property type="match status" value="1"/>
</dbReference>
<dbReference type="OrthoDB" id="502646at2"/>
<feature type="domain" description="Glycosyl transferase family 1" evidence="2">
    <location>
        <begin position="220"/>
        <end position="371"/>
    </location>
</feature>
<comment type="caution">
    <text evidence="3">The sequence shown here is derived from an EMBL/GenBank/DDBJ whole genome shotgun (WGS) entry which is preliminary data.</text>
</comment>
<gene>
    <name evidence="3" type="ORF">EHQ24_10265</name>
</gene>
<dbReference type="InterPro" id="IPR001296">
    <property type="entry name" value="Glyco_trans_1"/>
</dbReference>
<evidence type="ECO:0000259" key="2">
    <source>
        <dbReference type="Pfam" id="PF00534"/>
    </source>
</evidence>
<dbReference type="SUPFAM" id="SSF53756">
    <property type="entry name" value="UDP-Glycosyltransferase/glycogen phosphorylase"/>
    <property type="match status" value="1"/>
</dbReference>
<dbReference type="GO" id="GO:0016757">
    <property type="term" value="F:glycosyltransferase activity"/>
    <property type="evidence" value="ECO:0007669"/>
    <property type="project" value="InterPro"/>
</dbReference>
<organism evidence="3 4">
    <name type="scientific">Leptospira noumeaensis</name>
    <dbReference type="NCBI Taxonomy" id="2484964"/>
    <lineage>
        <taxon>Bacteria</taxon>
        <taxon>Pseudomonadati</taxon>
        <taxon>Spirochaetota</taxon>
        <taxon>Spirochaetia</taxon>
        <taxon>Leptospirales</taxon>
        <taxon>Leptospiraceae</taxon>
        <taxon>Leptospira</taxon>
    </lineage>
</organism>
<dbReference type="AlphaFoldDB" id="A0A4R9I6R5"/>
<dbReference type="RefSeq" id="WP_135601549.1">
    <property type="nucleotide sequence ID" value="NZ_RQFK01000026.1"/>
</dbReference>
<evidence type="ECO:0000313" key="3">
    <source>
        <dbReference type="EMBL" id="TGK81680.1"/>
    </source>
</evidence>
<proteinExistence type="predicted"/>
<dbReference type="CDD" id="cd03801">
    <property type="entry name" value="GT4_PimA-like"/>
    <property type="match status" value="1"/>
</dbReference>